<keyword evidence="7" id="KW-0119">Carbohydrate metabolism</keyword>
<evidence type="ECO:0000256" key="1">
    <source>
        <dbReference type="ARBA" id="ARBA00000405"/>
    </source>
</evidence>
<dbReference type="HOGENOM" id="CLU_868858_0_0_1"/>
<dbReference type="GeneID" id="2872483"/>
<feature type="chain" id="PRO_5010392534" description="Endo-chitosanase" evidence="10">
    <location>
        <begin position="22"/>
        <end position="320"/>
    </location>
</feature>
<dbReference type="RefSeq" id="XP_662290.1">
    <property type="nucleotide sequence ID" value="XM_657198.2"/>
</dbReference>
<dbReference type="eggNOG" id="ENOG502S39Y">
    <property type="taxonomic scope" value="Eukaryota"/>
</dbReference>
<feature type="region of interest" description="Disordered" evidence="11">
    <location>
        <begin position="245"/>
        <end position="298"/>
    </location>
</feature>
<dbReference type="GO" id="GO:0005576">
    <property type="term" value="C:extracellular region"/>
    <property type="evidence" value="ECO:0007669"/>
    <property type="project" value="UniProtKB-SubCell"/>
</dbReference>
<dbReference type="KEGG" id="ani:ANIA_04686"/>
<dbReference type="InterPro" id="IPR009939">
    <property type="entry name" value="Chitosanase_fungal"/>
</dbReference>
<dbReference type="PANTHER" id="PTHR42061:SF4">
    <property type="entry name" value="ENDO-CHITOSANASE"/>
    <property type="match status" value="1"/>
</dbReference>
<evidence type="ECO:0000313" key="13">
    <source>
        <dbReference type="Proteomes" id="UP000000560"/>
    </source>
</evidence>
<name>G5EB46_EMENI</name>
<keyword evidence="6 10" id="KW-0378">Hydrolase</keyword>
<dbReference type="OMA" id="TCFPKED"/>
<dbReference type="Pfam" id="PF07335">
    <property type="entry name" value="Glyco_hydro_75"/>
    <property type="match status" value="1"/>
</dbReference>
<keyword evidence="5 10" id="KW-0732">Signal</keyword>
<protein>
    <recommendedName>
        <fullName evidence="10">Endo-chitosanase</fullName>
        <ecNumber evidence="10">3.2.1.132</ecNumber>
    </recommendedName>
</protein>
<dbReference type="AlphaFoldDB" id="G5EB46"/>
<reference evidence="13" key="1">
    <citation type="journal article" date="2005" name="Nature">
        <title>Sequencing of Aspergillus nidulans and comparative analysis with A. fumigatus and A. oryzae.</title>
        <authorList>
            <person name="Galagan J.E."/>
            <person name="Calvo S.E."/>
            <person name="Cuomo C."/>
            <person name="Ma L.J."/>
            <person name="Wortman J.R."/>
            <person name="Batzoglou S."/>
            <person name="Lee S.I."/>
            <person name="Basturkmen M."/>
            <person name="Spevak C.C."/>
            <person name="Clutterbuck J."/>
            <person name="Kapitonov V."/>
            <person name="Jurka J."/>
            <person name="Scazzocchio C."/>
            <person name="Farman M."/>
            <person name="Butler J."/>
            <person name="Purcell S."/>
            <person name="Harris S."/>
            <person name="Braus G.H."/>
            <person name="Draht O."/>
            <person name="Busch S."/>
            <person name="D'Enfert C."/>
            <person name="Bouchier C."/>
            <person name="Goldman G.H."/>
            <person name="Bell-Pedersen D."/>
            <person name="Griffiths-Jones S."/>
            <person name="Doonan J.H."/>
            <person name="Yu J."/>
            <person name="Vienken K."/>
            <person name="Pain A."/>
            <person name="Freitag M."/>
            <person name="Selker E.U."/>
            <person name="Archer D.B."/>
            <person name="Penalva M.A."/>
            <person name="Oakley B.R."/>
            <person name="Momany M."/>
            <person name="Tanaka T."/>
            <person name="Kumagai T."/>
            <person name="Asai K."/>
            <person name="Machida M."/>
            <person name="Nierman W.C."/>
            <person name="Denning D.W."/>
            <person name="Caddick M."/>
            <person name="Hynes M."/>
            <person name="Paoletti M."/>
            <person name="Fischer R."/>
            <person name="Miller B."/>
            <person name="Dyer P."/>
            <person name="Sachs M.S."/>
            <person name="Osmani S.A."/>
            <person name="Birren B.W."/>
        </authorList>
    </citation>
    <scope>NUCLEOTIDE SEQUENCE [LARGE SCALE GENOMIC DNA]</scope>
    <source>
        <strain evidence="13">FGSC A4 / ATCC 38163 / CBS 112.46 / NRRL 194 / M139</strain>
    </source>
</reference>
<dbReference type="GO" id="GO:0016977">
    <property type="term" value="F:chitosanase activity"/>
    <property type="evidence" value="ECO:0007669"/>
    <property type="project" value="UniProtKB-EC"/>
</dbReference>
<reference evidence="13" key="2">
    <citation type="journal article" date="2009" name="Fungal Genet. Biol.">
        <title>The 2008 update of the Aspergillus nidulans genome annotation: a community effort.</title>
        <authorList>
            <person name="Wortman J.R."/>
            <person name="Gilsenan J.M."/>
            <person name="Joardar V."/>
            <person name="Deegan J."/>
            <person name="Clutterbuck J."/>
            <person name="Andersen M.R."/>
            <person name="Archer D."/>
            <person name="Bencina M."/>
            <person name="Braus G."/>
            <person name="Coutinho P."/>
            <person name="von Dohren H."/>
            <person name="Doonan J."/>
            <person name="Driessen A.J."/>
            <person name="Durek P."/>
            <person name="Espeso E."/>
            <person name="Fekete E."/>
            <person name="Flipphi M."/>
            <person name="Estrada C.G."/>
            <person name="Geysens S."/>
            <person name="Goldman G."/>
            <person name="de Groot P.W."/>
            <person name="Hansen K."/>
            <person name="Harris S.D."/>
            <person name="Heinekamp T."/>
            <person name="Helmstaedt K."/>
            <person name="Henrissat B."/>
            <person name="Hofmann G."/>
            <person name="Homan T."/>
            <person name="Horio T."/>
            <person name="Horiuchi H."/>
            <person name="James S."/>
            <person name="Jones M."/>
            <person name="Karaffa L."/>
            <person name="Karanyi Z."/>
            <person name="Kato M."/>
            <person name="Keller N."/>
            <person name="Kelly D.E."/>
            <person name="Kiel J.A."/>
            <person name="Kim J.M."/>
            <person name="van der Klei I.J."/>
            <person name="Klis F.M."/>
            <person name="Kovalchuk A."/>
            <person name="Krasevec N."/>
            <person name="Kubicek C.P."/>
            <person name="Liu B."/>
            <person name="Maccabe A."/>
            <person name="Meyer V."/>
            <person name="Mirabito P."/>
            <person name="Miskei M."/>
            <person name="Mos M."/>
            <person name="Mullins J."/>
            <person name="Nelson D.R."/>
            <person name="Nielsen J."/>
            <person name="Oakley B.R."/>
            <person name="Osmani S.A."/>
            <person name="Pakula T."/>
            <person name="Paszewski A."/>
            <person name="Paulsen I."/>
            <person name="Pilsyk S."/>
            <person name="Pocsi I."/>
            <person name="Punt P.J."/>
            <person name="Ram A.F."/>
            <person name="Ren Q."/>
            <person name="Robellet X."/>
            <person name="Robson G."/>
            <person name="Seiboth B."/>
            <person name="van Solingen P."/>
            <person name="Specht T."/>
            <person name="Sun J."/>
            <person name="Taheri-Talesh N."/>
            <person name="Takeshita N."/>
            <person name="Ussery D."/>
            <person name="vanKuyk P.A."/>
            <person name="Visser H."/>
            <person name="van de Vondervoort P.J."/>
            <person name="de Vries R.P."/>
            <person name="Walton J."/>
            <person name="Xiang X."/>
            <person name="Xiong Y."/>
            <person name="Zeng A.P."/>
            <person name="Brandt B.W."/>
            <person name="Cornell M.J."/>
            <person name="van den Hondel C.A."/>
            <person name="Visser J."/>
            <person name="Oliver S.G."/>
            <person name="Turner G."/>
        </authorList>
    </citation>
    <scope>GENOME REANNOTATION</scope>
    <source>
        <strain evidence="13">FGSC A4 / ATCC 38163 / CBS 112.46 / NRRL 194 / M139</strain>
    </source>
</reference>
<evidence type="ECO:0000256" key="11">
    <source>
        <dbReference type="SAM" id="MobiDB-lite"/>
    </source>
</evidence>
<comment type="catalytic activity">
    <reaction evidence="1 10">
        <text>Endohydrolysis of beta-(1-&gt;4)-linkages between D-glucosamine residues in a partly acetylated chitosan.</text>
        <dbReference type="EC" id="3.2.1.132"/>
    </reaction>
</comment>
<keyword evidence="13" id="KW-1185">Reference proteome</keyword>
<evidence type="ECO:0000256" key="3">
    <source>
        <dbReference type="ARBA" id="ARBA00007799"/>
    </source>
</evidence>
<dbReference type="Proteomes" id="UP000000560">
    <property type="component" value="Chromosome III"/>
</dbReference>
<feature type="compositionally biased region" description="Basic and acidic residues" evidence="11">
    <location>
        <begin position="250"/>
        <end position="263"/>
    </location>
</feature>
<evidence type="ECO:0000256" key="7">
    <source>
        <dbReference type="ARBA" id="ARBA00023277"/>
    </source>
</evidence>
<dbReference type="PANTHER" id="PTHR42061">
    <property type="entry name" value="ENDO-CHITOSANASE"/>
    <property type="match status" value="1"/>
</dbReference>
<evidence type="ECO:0000256" key="6">
    <source>
        <dbReference type="ARBA" id="ARBA00022801"/>
    </source>
</evidence>
<organism evidence="12 13">
    <name type="scientific">Emericella nidulans (strain FGSC A4 / ATCC 38163 / CBS 112.46 / NRRL 194 / M139)</name>
    <name type="common">Aspergillus nidulans</name>
    <dbReference type="NCBI Taxonomy" id="227321"/>
    <lineage>
        <taxon>Eukaryota</taxon>
        <taxon>Fungi</taxon>
        <taxon>Dikarya</taxon>
        <taxon>Ascomycota</taxon>
        <taxon>Pezizomycotina</taxon>
        <taxon>Eurotiomycetes</taxon>
        <taxon>Eurotiomycetidae</taxon>
        <taxon>Eurotiales</taxon>
        <taxon>Aspergillaceae</taxon>
        <taxon>Aspergillus</taxon>
        <taxon>Aspergillus subgen. Nidulantes</taxon>
    </lineage>
</organism>
<feature type="signal peptide" evidence="10">
    <location>
        <begin position="1"/>
        <end position="21"/>
    </location>
</feature>
<evidence type="ECO:0000256" key="8">
    <source>
        <dbReference type="ARBA" id="ARBA00023295"/>
    </source>
</evidence>
<dbReference type="InParanoid" id="G5EB46"/>
<sequence length="320" mass="33955">MFFEIAKTLTLALAITAPVIAKKVHPSAFAASKAIDVAAISSASEKVKQVPAHATYPMSIKDFKDKSTIHSDWASFAEGAAFVFRADMDTDCDGVNYKCDGNVDGGPLTNWGALSAFEVPYIVIPQAFLEANPTAIPGQNVAAVICNNKMFYAVLGDTNGNNPQVTGEASWLLARSCFPENNLNGNRGHDKADVIYILFTGPEAVFPPSAINEHYITDFSKLRSMGNRLTASLMKNLGIKPLGASGLSPPKDDNLHAGNHDDIPILPDIPQENGDVPNDNQGSTDTGSDDNDDIDSAASGGATPEILALFVAVLVMVIYV</sequence>
<evidence type="ECO:0000256" key="4">
    <source>
        <dbReference type="ARBA" id="ARBA00022525"/>
    </source>
</evidence>
<accession>C8VAZ2</accession>
<proteinExistence type="inferred from homology"/>
<keyword evidence="8 10" id="KW-0326">Glycosidase</keyword>
<keyword evidence="9 10" id="KW-0624">Polysaccharide degradation</keyword>
<gene>
    <name evidence="12" type="ORF">ANIA_04686</name>
</gene>
<evidence type="ECO:0000256" key="5">
    <source>
        <dbReference type="ARBA" id="ARBA00022729"/>
    </source>
</evidence>
<accession>G5EB46</accession>
<comment type="similarity">
    <text evidence="3 10">Belongs to the glycosyl hydrolase 75 family.</text>
</comment>
<evidence type="ECO:0000256" key="2">
    <source>
        <dbReference type="ARBA" id="ARBA00004613"/>
    </source>
</evidence>
<dbReference type="EMBL" id="BN001303">
    <property type="protein sequence ID" value="CBF77000.1"/>
    <property type="molecule type" value="Genomic_DNA"/>
</dbReference>
<dbReference type="EC" id="3.2.1.132" evidence="10"/>
<dbReference type="CAZy" id="GH75">
    <property type="family name" value="Glycoside Hydrolase Family 75"/>
</dbReference>
<dbReference type="OrthoDB" id="4756206at2759"/>
<comment type="function">
    <text evidence="10">Chitosanase catalyzing the endo-type cleavage of chitosan, the deacylated form of chitin. Chitosanase may be crucial in the degradation of the deacetylated portion of chitin in the fungal cell wall.</text>
</comment>
<dbReference type="GO" id="GO:0000272">
    <property type="term" value="P:polysaccharide catabolic process"/>
    <property type="evidence" value="ECO:0007669"/>
    <property type="project" value="UniProtKB-KW"/>
</dbReference>
<evidence type="ECO:0000256" key="10">
    <source>
        <dbReference type="RuleBase" id="RU361208"/>
    </source>
</evidence>
<evidence type="ECO:0000313" key="12">
    <source>
        <dbReference type="EMBL" id="CBF77000.1"/>
    </source>
</evidence>
<comment type="subcellular location">
    <subcellularLocation>
        <location evidence="2 10">Secreted</location>
    </subcellularLocation>
</comment>
<keyword evidence="4" id="KW-0964">Secreted</keyword>
<evidence type="ECO:0000256" key="9">
    <source>
        <dbReference type="ARBA" id="ARBA00023326"/>
    </source>
</evidence>